<evidence type="ECO:0000313" key="1">
    <source>
        <dbReference type="EMBL" id="OSX79232.1"/>
    </source>
</evidence>
<proteinExistence type="predicted"/>
<name>A0A1X6PEE9_PORUM</name>
<accession>A0A1X6PEE9</accession>
<sequence length="183" mass="19406">MPAAAVAAAGGDAAVTGVAAETGGAAAGAPVAGGVAAGMVNRTQAKLNDEQPYATPALGLTTQSVYMLRTSIIPDAVKGLFDTRFTFKQQTAEKRMMAVLYVERFVPELARARDHWATLCLLSKHTSACKSTMNRRNKRRAITKAKADKRIAEAQRTVNEQLHGVANGPEAQALLEVLQHGHV</sequence>
<keyword evidence="2" id="KW-1185">Reference proteome</keyword>
<evidence type="ECO:0000313" key="2">
    <source>
        <dbReference type="Proteomes" id="UP000218209"/>
    </source>
</evidence>
<dbReference type="Proteomes" id="UP000218209">
    <property type="component" value="Unassembled WGS sequence"/>
</dbReference>
<reference evidence="1 2" key="1">
    <citation type="submission" date="2017-03" db="EMBL/GenBank/DDBJ databases">
        <title>WGS assembly of Porphyra umbilicalis.</title>
        <authorList>
            <person name="Brawley S.H."/>
            <person name="Blouin N.A."/>
            <person name="Ficko-Blean E."/>
            <person name="Wheeler G.L."/>
            <person name="Lohr M."/>
            <person name="Goodson H.V."/>
            <person name="Jenkins J.W."/>
            <person name="Blaby-Haas C.E."/>
            <person name="Helliwell K.E."/>
            <person name="Chan C."/>
            <person name="Marriage T."/>
            <person name="Bhattacharya D."/>
            <person name="Klein A.S."/>
            <person name="Badis Y."/>
            <person name="Brodie J."/>
            <person name="Cao Y."/>
            <person name="Collen J."/>
            <person name="Dittami S.M."/>
            <person name="Gachon C.M."/>
            <person name="Green B.R."/>
            <person name="Karpowicz S."/>
            <person name="Kim J.W."/>
            <person name="Kudahl U."/>
            <person name="Lin S."/>
            <person name="Michel G."/>
            <person name="Mittag M."/>
            <person name="Olson B.J."/>
            <person name="Pangilinan J."/>
            <person name="Peng Y."/>
            <person name="Qiu H."/>
            <person name="Shu S."/>
            <person name="Singer J.T."/>
            <person name="Smith A.G."/>
            <person name="Sprecher B.N."/>
            <person name="Wagner V."/>
            <person name="Wang W."/>
            <person name="Wang Z.-Y."/>
            <person name="Yan J."/>
            <person name="Yarish C."/>
            <person name="Zoeuner-Riek S."/>
            <person name="Zhuang Y."/>
            <person name="Zou Y."/>
            <person name="Lindquist E.A."/>
            <person name="Grimwood J."/>
            <person name="Barry K."/>
            <person name="Rokhsar D.S."/>
            <person name="Schmutz J."/>
            <person name="Stiller J.W."/>
            <person name="Grossman A.R."/>
            <person name="Prochnik S.E."/>
        </authorList>
    </citation>
    <scope>NUCLEOTIDE SEQUENCE [LARGE SCALE GENOMIC DNA]</scope>
    <source>
        <strain evidence="1">4086291</strain>
    </source>
</reference>
<organism evidence="1 2">
    <name type="scientific">Porphyra umbilicalis</name>
    <name type="common">Purple laver</name>
    <name type="synonym">Red alga</name>
    <dbReference type="NCBI Taxonomy" id="2786"/>
    <lineage>
        <taxon>Eukaryota</taxon>
        <taxon>Rhodophyta</taxon>
        <taxon>Bangiophyceae</taxon>
        <taxon>Bangiales</taxon>
        <taxon>Bangiaceae</taxon>
        <taxon>Porphyra</taxon>
    </lineage>
</organism>
<protein>
    <submittedName>
        <fullName evidence="1">Uncharacterized protein</fullName>
    </submittedName>
</protein>
<gene>
    <name evidence="1" type="ORF">BU14_0084s0046</name>
</gene>
<dbReference type="EMBL" id="KV918795">
    <property type="protein sequence ID" value="OSX79232.1"/>
    <property type="molecule type" value="Genomic_DNA"/>
</dbReference>
<dbReference type="AlphaFoldDB" id="A0A1X6PEE9"/>